<dbReference type="Proteomes" id="UP000000379">
    <property type="component" value="Chromosome"/>
</dbReference>
<evidence type="ECO:0000313" key="2">
    <source>
        <dbReference type="EMBL" id="ADI13175.1"/>
    </source>
</evidence>
<evidence type="ECO:0000313" key="3">
    <source>
        <dbReference type="Proteomes" id="UP000000379"/>
    </source>
</evidence>
<keyword evidence="3" id="KW-1185">Reference proteome</keyword>
<evidence type="ECO:0000259" key="1">
    <source>
        <dbReference type="Pfam" id="PF12867"/>
    </source>
</evidence>
<dbReference type="Gene3D" id="1.20.120.450">
    <property type="entry name" value="dinb family like domain"/>
    <property type="match status" value="1"/>
</dbReference>
<dbReference type="SUPFAM" id="SSF109854">
    <property type="entry name" value="DinB/YfiT-like putative metalloenzymes"/>
    <property type="match status" value="1"/>
</dbReference>
<dbReference type="OrthoDB" id="9798830at2"/>
<organism evidence="2 3">
    <name type="scientific">Truepera radiovictrix (strain DSM 17093 / CIP 108686 / LMG 22925 / RQ-24)</name>
    <dbReference type="NCBI Taxonomy" id="649638"/>
    <lineage>
        <taxon>Bacteria</taxon>
        <taxon>Thermotogati</taxon>
        <taxon>Deinococcota</taxon>
        <taxon>Deinococci</taxon>
        <taxon>Trueperales</taxon>
        <taxon>Trueperaceae</taxon>
        <taxon>Truepera</taxon>
    </lineage>
</organism>
<reference evidence="3" key="1">
    <citation type="submission" date="2010-05" db="EMBL/GenBank/DDBJ databases">
        <title>The complete genome of Truepera radiovictris DSM 17093.</title>
        <authorList>
            <consortium name="US DOE Joint Genome Institute (JGI-PGF)"/>
            <person name="Lucas S."/>
            <person name="Copeland A."/>
            <person name="Lapidus A."/>
            <person name="Glavina del Rio T."/>
            <person name="Dalin E."/>
            <person name="Tice H."/>
            <person name="Bruce D."/>
            <person name="Goodwin L."/>
            <person name="Pitluck S."/>
            <person name="Kyrpides N."/>
            <person name="Mavromatis K."/>
            <person name="Ovchinnikova G."/>
            <person name="Munk A.C."/>
            <person name="Detter J.C."/>
            <person name="Han C."/>
            <person name="Tapia R."/>
            <person name="Land M."/>
            <person name="Hauser L."/>
            <person name="Markowitz V."/>
            <person name="Cheng J.-F."/>
            <person name="Hugenholtz P."/>
            <person name="Woyke T."/>
            <person name="Wu D."/>
            <person name="Tindall B."/>
            <person name="Pomrenke H.G."/>
            <person name="Brambilla E."/>
            <person name="Klenk H.-P."/>
            <person name="Eisen J.A."/>
        </authorList>
    </citation>
    <scope>NUCLEOTIDE SEQUENCE [LARGE SCALE GENOMIC DNA]</scope>
    <source>
        <strain evidence="3">DSM 17093 / CIP 108686 / LMG 22925 / RQ-24</strain>
    </source>
</reference>
<proteinExistence type="predicted"/>
<dbReference type="eggNOG" id="COG2318">
    <property type="taxonomic scope" value="Bacteria"/>
</dbReference>
<dbReference type="STRING" id="649638.Trad_0032"/>
<reference evidence="2 3" key="2">
    <citation type="journal article" date="2011" name="Stand. Genomic Sci.">
        <title>Complete genome sequence of Truepera radiovictrix type strain (RQ-24).</title>
        <authorList>
            <person name="Ivanova N."/>
            <person name="Rohde C."/>
            <person name="Munk C."/>
            <person name="Nolan M."/>
            <person name="Lucas S."/>
            <person name="Del Rio T.G."/>
            <person name="Tice H."/>
            <person name="Deshpande S."/>
            <person name="Cheng J.F."/>
            <person name="Tapia R."/>
            <person name="Han C."/>
            <person name="Goodwin L."/>
            <person name="Pitluck S."/>
            <person name="Liolios K."/>
            <person name="Mavromatis K."/>
            <person name="Mikhailova N."/>
            <person name="Pati A."/>
            <person name="Chen A."/>
            <person name="Palaniappan K."/>
            <person name="Land M."/>
            <person name="Hauser L."/>
            <person name="Chang Y.J."/>
            <person name="Jeffries C.D."/>
            <person name="Brambilla E."/>
            <person name="Rohde M."/>
            <person name="Goker M."/>
            <person name="Tindall B.J."/>
            <person name="Woyke T."/>
            <person name="Bristow J."/>
            <person name="Eisen J.A."/>
            <person name="Markowitz V."/>
            <person name="Hugenholtz P."/>
            <person name="Kyrpides N.C."/>
            <person name="Klenk H.P."/>
            <person name="Lapidus A."/>
        </authorList>
    </citation>
    <scope>NUCLEOTIDE SEQUENCE [LARGE SCALE GENOMIC DNA]</scope>
    <source>
        <strain evidence="3">DSM 17093 / CIP 108686 / LMG 22925 / RQ-24</strain>
    </source>
</reference>
<accession>D7CWT4</accession>
<dbReference type="AlphaFoldDB" id="D7CWT4"/>
<dbReference type="InterPro" id="IPR034660">
    <property type="entry name" value="DinB/YfiT-like"/>
</dbReference>
<feature type="domain" description="DinB-like" evidence="1">
    <location>
        <begin position="25"/>
        <end position="147"/>
    </location>
</feature>
<name>D7CWT4_TRURR</name>
<dbReference type="EMBL" id="CP002049">
    <property type="protein sequence ID" value="ADI13175.1"/>
    <property type="molecule type" value="Genomic_DNA"/>
</dbReference>
<dbReference type="RefSeq" id="WP_013176555.1">
    <property type="nucleotide sequence ID" value="NC_014221.1"/>
</dbReference>
<dbReference type="KEGG" id="tra:Trad_0032"/>
<dbReference type="Pfam" id="PF12867">
    <property type="entry name" value="DinB_2"/>
    <property type="match status" value="1"/>
</dbReference>
<protein>
    <recommendedName>
        <fullName evidence="1">DinB-like domain-containing protein</fullName>
    </recommendedName>
</protein>
<dbReference type="InterPro" id="IPR024775">
    <property type="entry name" value="DinB-like"/>
</dbReference>
<sequence>MNLRDTTLRQTLEKLLRGEGAHVSLLGALEGLPPEWRTHRPPGLHSIWQLLEHVRIAQHDLLHYTVDPAWRSPEWPGGYWPENRSDLPESAWQAALEGYARDLEAFVALVRDPTCDLVAPLPHHPEHTPLRQVLLAADHTAYHAGQIVDLRRMLGDWPPKRRSRS</sequence>
<dbReference type="HOGENOM" id="CLU_107587_2_0_0"/>
<gene>
    <name evidence="2" type="ordered locus">Trad_0032</name>
</gene>